<keyword evidence="3 4" id="KW-0378">Hydrolase</keyword>
<dbReference type="PRINTS" id="PR00502">
    <property type="entry name" value="NUDIXFAMILY"/>
</dbReference>
<name>A0ABP7T4V5_9PSEU</name>
<dbReference type="EMBL" id="BAABAL010000018">
    <property type="protein sequence ID" value="GAA4020912.1"/>
    <property type="molecule type" value="Genomic_DNA"/>
</dbReference>
<dbReference type="InterPro" id="IPR000086">
    <property type="entry name" value="NUDIX_hydrolase_dom"/>
</dbReference>
<comment type="caution">
    <text evidence="6">The sequence shown here is derived from an EMBL/GenBank/DDBJ whole genome shotgun (WGS) entry which is preliminary data.</text>
</comment>
<dbReference type="InterPro" id="IPR020476">
    <property type="entry name" value="Nudix_hydrolase"/>
</dbReference>
<keyword evidence="7" id="KW-1185">Reference proteome</keyword>
<proteinExistence type="inferred from homology"/>
<dbReference type="Proteomes" id="UP001501747">
    <property type="component" value="Unassembled WGS sequence"/>
</dbReference>
<evidence type="ECO:0000256" key="4">
    <source>
        <dbReference type="RuleBase" id="RU003476"/>
    </source>
</evidence>
<comment type="cofactor">
    <cofactor evidence="1">
        <name>Mg(2+)</name>
        <dbReference type="ChEBI" id="CHEBI:18420"/>
    </cofactor>
</comment>
<dbReference type="PROSITE" id="PS00893">
    <property type="entry name" value="NUDIX_BOX"/>
    <property type="match status" value="1"/>
</dbReference>
<evidence type="ECO:0000313" key="6">
    <source>
        <dbReference type="EMBL" id="GAA4020912.1"/>
    </source>
</evidence>
<dbReference type="InterPro" id="IPR015797">
    <property type="entry name" value="NUDIX_hydrolase-like_dom_sf"/>
</dbReference>
<dbReference type="Gene3D" id="3.90.79.10">
    <property type="entry name" value="Nucleoside Triphosphate Pyrophosphohydrolase"/>
    <property type="match status" value="1"/>
</dbReference>
<evidence type="ECO:0000256" key="3">
    <source>
        <dbReference type="ARBA" id="ARBA00022801"/>
    </source>
</evidence>
<dbReference type="PROSITE" id="PS51462">
    <property type="entry name" value="NUDIX"/>
    <property type="match status" value="1"/>
</dbReference>
<dbReference type="PANTHER" id="PTHR43046:SF16">
    <property type="entry name" value="ADP-RIBOSE PYROPHOSPHATASE YJHB-RELATED"/>
    <property type="match status" value="1"/>
</dbReference>
<dbReference type="InterPro" id="IPR020084">
    <property type="entry name" value="NUDIX_hydrolase_CS"/>
</dbReference>
<feature type="domain" description="Nudix hydrolase" evidence="5">
    <location>
        <begin position="17"/>
        <end position="148"/>
    </location>
</feature>
<gene>
    <name evidence="6" type="ORF">GCM10022247_51290</name>
</gene>
<evidence type="ECO:0000256" key="1">
    <source>
        <dbReference type="ARBA" id="ARBA00001946"/>
    </source>
</evidence>
<organism evidence="6 7">
    <name type="scientific">Allokutzneria multivorans</name>
    <dbReference type="NCBI Taxonomy" id="1142134"/>
    <lineage>
        <taxon>Bacteria</taxon>
        <taxon>Bacillati</taxon>
        <taxon>Actinomycetota</taxon>
        <taxon>Actinomycetes</taxon>
        <taxon>Pseudonocardiales</taxon>
        <taxon>Pseudonocardiaceae</taxon>
        <taxon>Allokutzneria</taxon>
    </lineage>
</organism>
<evidence type="ECO:0000259" key="5">
    <source>
        <dbReference type="PROSITE" id="PS51462"/>
    </source>
</evidence>
<dbReference type="SUPFAM" id="SSF55811">
    <property type="entry name" value="Nudix"/>
    <property type="match status" value="1"/>
</dbReference>
<sequence length="156" mass="17088">MRRIDHFNDPAAPRATSLKPAVSAVVLDAEGRLLLIRRTDNDRYAIPGGAQECGETVAQAVVREVEEETGVVVEVVSLVGIFSNPAHVVAFPDGEVRQEFSMCFRAVPTGGHPRGSSESKEVRWVAPEDLRSLDIHPSIRLRIERGLADPTSPYFT</sequence>
<dbReference type="Pfam" id="PF00293">
    <property type="entry name" value="NUDIX"/>
    <property type="match status" value="1"/>
</dbReference>
<comment type="similarity">
    <text evidence="2 4">Belongs to the Nudix hydrolase family.</text>
</comment>
<reference evidence="7" key="1">
    <citation type="journal article" date="2019" name="Int. J. Syst. Evol. Microbiol.">
        <title>The Global Catalogue of Microorganisms (GCM) 10K type strain sequencing project: providing services to taxonomists for standard genome sequencing and annotation.</title>
        <authorList>
            <consortium name="The Broad Institute Genomics Platform"/>
            <consortium name="The Broad Institute Genome Sequencing Center for Infectious Disease"/>
            <person name="Wu L."/>
            <person name="Ma J."/>
        </authorList>
    </citation>
    <scope>NUCLEOTIDE SEQUENCE [LARGE SCALE GENOMIC DNA]</scope>
    <source>
        <strain evidence="7">JCM 17342</strain>
    </source>
</reference>
<dbReference type="RefSeq" id="WP_344879581.1">
    <property type="nucleotide sequence ID" value="NZ_BAABAL010000018.1"/>
</dbReference>
<evidence type="ECO:0000256" key="2">
    <source>
        <dbReference type="ARBA" id="ARBA00005582"/>
    </source>
</evidence>
<evidence type="ECO:0000313" key="7">
    <source>
        <dbReference type="Proteomes" id="UP001501747"/>
    </source>
</evidence>
<protein>
    <submittedName>
        <fullName evidence="6">NUDIX domain-containing protein</fullName>
    </submittedName>
</protein>
<accession>A0ABP7T4V5</accession>
<dbReference type="PANTHER" id="PTHR43046">
    <property type="entry name" value="GDP-MANNOSE MANNOSYL HYDROLASE"/>
    <property type="match status" value="1"/>
</dbReference>